<sequence>MVKETKNTDTPVINGFIDVKKHFATSNCPIFDVVLYDNPKAYPQSGLLYSKIKFEEVKKILAQGNFKPTPLSEALFYKKFQAE</sequence>
<evidence type="ECO:0000313" key="2">
    <source>
        <dbReference type="Proteomes" id="UP000006787"/>
    </source>
</evidence>
<reference evidence="1 2" key="1">
    <citation type="journal article" date="2012" name="J. Bacteriol.">
        <title>Genome Sequence of the Bacteriocin-Producing Strain Lactococcus garvieae DCC43.</title>
        <authorList>
            <person name="Gabrielsen C."/>
            <person name="Brede D.A."/>
            <person name="Hernandez P.E."/>
            <person name="Nes I.F."/>
            <person name="Diep D.B."/>
        </authorList>
    </citation>
    <scope>NUCLEOTIDE SEQUENCE [LARGE SCALE GENOMIC DNA]</scope>
    <source>
        <strain evidence="1 2">DCC43</strain>
    </source>
</reference>
<dbReference type="RefSeq" id="WP_003136407.1">
    <property type="nucleotide sequence ID" value="NZ_AMQS01000032.1"/>
</dbReference>
<organism evidence="1 2">
    <name type="scientific">Lactococcus garvieae DCC43</name>
    <dbReference type="NCBI Taxonomy" id="1231377"/>
    <lineage>
        <taxon>Bacteria</taxon>
        <taxon>Bacillati</taxon>
        <taxon>Bacillota</taxon>
        <taxon>Bacilli</taxon>
        <taxon>Lactobacillales</taxon>
        <taxon>Streptococcaceae</taxon>
        <taxon>Lactococcus</taxon>
    </lineage>
</organism>
<dbReference type="PATRIC" id="fig|1231377.3.peg.1815"/>
<comment type="caution">
    <text evidence="1">The sequence shown here is derived from an EMBL/GenBank/DDBJ whole genome shotgun (WGS) entry which is preliminary data.</text>
</comment>
<dbReference type="Proteomes" id="UP000006787">
    <property type="component" value="Unassembled WGS sequence"/>
</dbReference>
<proteinExistence type="predicted"/>
<dbReference type="EMBL" id="AMQS01000032">
    <property type="protein sequence ID" value="EKF50784.1"/>
    <property type="molecule type" value="Genomic_DNA"/>
</dbReference>
<evidence type="ECO:0000313" key="1">
    <source>
        <dbReference type="EMBL" id="EKF50784.1"/>
    </source>
</evidence>
<accession>K2PKN7</accession>
<dbReference type="AlphaFoldDB" id="K2PKN7"/>
<name>K2PKN7_9LACT</name>
<gene>
    <name evidence="1" type="ORF">C426_1835</name>
</gene>
<protein>
    <submittedName>
        <fullName evidence="1">Uncharacterized protein</fullName>
    </submittedName>
</protein>